<evidence type="ECO:0000313" key="4">
    <source>
        <dbReference type="Proteomes" id="UP000236370"/>
    </source>
</evidence>
<dbReference type="PANTHER" id="PTHR15438">
    <property type="entry name" value="NUCLEAR PORE COMPLEX INTERACTING PROTEIN"/>
    <property type="match status" value="1"/>
</dbReference>
<feature type="compositionally biased region" description="Basic and acidic residues" evidence="1">
    <location>
        <begin position="118"/>
        <end position="127"/>
    </location>
</feature>
<feature type="non-terminal residue" evidence="3">
    <location>
        <position position="1"/>
    </location>
</feature>
<keyword evidence="2" id="KW-1133">Transmembrane helix</keyword>
<organism evidence="3 4">
    <name type="scientific">Pan troglodytes</name>
    <name type="common">Chimpanzee</name>
    <dbReference type="NCBI Taxonomy" id="9598"/>
    <lineage>
        <taxon>Eukaryota</taxon>
        <taxon>Metazoa</taxon>
        <taxon>Chordata</taxon>
        <taxon>Craniata</taxon>
        <taxon>Vertebrata</taxon>
        <taxon>Euteleostomi</taxon>
        <taxon>Mammalia</taxon>
        <taxon>Eutheria</taxon>
        <taxon>Euarchontoglires</taxon>
        <taxon>Primates</taxon>
        <taxon>Haplorrhini</taxon>
        <taxon>Catarrhini</taxon>
        <taxon>Hominidae</taxon>
        <taxon>Pan</taxon>
    </lineage>
</organism>
<dbReference type="EMBL" id="NBAG03002022">
    <property type="protein sequence ID" value="PNI10837.1"/>
    <property type="molecule type" value="Genomic_DNA"/>
</dbReference>
<evidence type="ECO:0000256" key="1">
    <source>
        <dbReference type="SAM" id="MobiDB-lite"/>
    </source>
</evidence>
<keyword evidence="2" id="KW-0472">Membrane</keyword>
<protein>
    <submittedName>
        <fullName evidence="3">Uncharacterized protein</fullName>
    </submittedName>
</protein>
<name>A0A2J8IJZ0_PANTR</name>
<accession>A0A2J8IJZ0</accession>
<feature type="region of interest" description="Disordered" evidence="1">
    <location>
        <begin position="108"/>
        <end position="127"/>
    </location>
</feature>
<evidence type="ECO:0000313" key="3">
    <source>
        <dbReference type="EMBL" id="PNI10837.1"/>
    </source>
</evidence>
<keyword evidence="2" id="KW-0812">Transmembrane</keyword>
<dbReference type="InterPro" id="IPR009443">
    <property type="entry name" value="NPIP"/>
</dbReference>
<comment type="caution">
    <text evidence="3">The sequence shown here is derived from an EMBL/GenBank/DDBJ whole genome shotgun (WGS) entry which is preliminary data.</text>
</comment>
<proteinExistence type="predicted"/>
<sequence>TLRNPGSSGRKERPEAGTGSWLGRTRNQVINTLAVYRHRETDFCGGVRDHPGQHGKTPSPQKLDNLIIIIIGFLRPYTFTILFCTNYLCLSFLKTIFQSEMDMMDPRMYSREPGGPTDVDRKEIKLA</sequence>
<gene>
    <name evidence="3" type="ORF">CK820_G0056695</name>
</gene>
<reference evidence="3 4" key="1">
    <citation type="submission" date="2017-12" db="EMBL/GenBank/DDBJ databases">
        <title>High-resolution comparative analysis of great ape genomes.</title>
        <authorList>
            <person name="Pollen A."/>
            <person name="Hastie A."/>
            <person name="Hormozdiari F."/>
            <person name="Dougherty M."/>
            <person name="Liu R."/>
            <person name="Chaisson M."/>
            <person name="Hoppe E."/>
            <person name="Hill C."/>
            <person name="Pang A."/>
            <person name="Hillier L."/>
            <person name="Baker C."/>
            <person name="Armstrong J."/>
            <person name="Shendure J."/>
            <person name="Paten B."/>
            <person name="Wilson R."/>
            <person name="Chao H."/>
            <person name="Schneider V."/>
            <person name="Ventura M."/>
            <person name="Kronenberg Z."/>
            <person name="Murali S."/>
            <person name="Gordon D."/>
            <person name="Cantsilieris S."/>
            <person name="Munson K."/>
            <person name="Nelson B."/>
            <person name="Raja A."/>
            <person name="Underwood J."/>
            <person name="Diekhans M."/>
            <person name="Fiddes I."/>
            <person name="Haussler D."/>
            <person name="Eichler E."/>
        </authorList>
    </citation>
    <scope>NUCLEOTIDE SEQUENCE [LARGE SCALE GENOMIC DNA]</scope>
    <source>
        <strain evidence="3">Yerkes chimp pedigree #C0471</strain>
    </source>
</reference>
<dbReference type="AlphaFoldDB" id="A0A2J8IJZ0"/>
<evidence type="ECO:0000256" key="2">
    <source>
        <dbReference type="SAM" id="Phobius"/>
    </source>
</evidence>
<feature type="transmembrane region" description="Helical" evidence="2">
    <location>
        <begin position="66"/>
        <end position="93"/>
    </location>
</feature>
<dbReference type="Proteomes" id="UP000236370">
    <property type="component" value="Unassembled WGS sequence"/>
</dbReference>
<dbReference type="PANTHER" id="PTHR15438:SF4">
    <property type="entry name" value="NUCLEAR PORE COMPLEX-INTERACTING PROTEIN FAMILY MEMBER B15-RELATED"/>
    <property type="match status" value="1"/>
</dbReference>
<feature type="region of interest" description="Disordered" evidence="1">
    <location>
        <begin position="1"/>
        <end position="21"/>
    </location>
</feature>